<dbReference type="EMBL" id="BSFF01000001">
    <property type="protein sequence ID" value="GLK54712.1"/>
    <property type="molecule type" value="Genomic_DNA"/>
</dbReference>
<dbReference type="Pfam" id="PF13801">
    <property type="entry name" value="Metal_resist"/>
    <property type="match status" value="1"/>
</dbReference>
<proteinExistence type="predicted"/>
<organism evidence="1 4">
    <name type="scientific">Methylopila capsulata</name>
    <dbReference type="NCBI Taxonomy" id="61654"/>
    <lineage>
        <taxon>Bacteria</taxon>
        <taxon>Pseudomonadati</taxon>
        <taxon>Pseudomonadota</taxon>
        <taxon>Alphaproteobacteria</taxon>
        <taxon>Hyphomicrobiales</taxon>
        <taxon>Methylopilaceae</taxon>
        <taxon>Methylopila</taxon>
    </lineage>
</organism>
<dbReference type="EMBL" id="JAFBCY010000002">
    <property type="protein sequence ID" value="MBM7851652.1"/>
    <property type="molecule type" value="Genomic_DNA"/>
</dbReference>
<protein>
    <submittedName>
        <fullName evidence="2">Membrane protein</fullName>
    </submittedName>
</protein>
<keyword evidence="3" id="KW-1185">Reference proteome</keyword>
<comment type="caution">
    <text evidence="1">The sequence shown here is derived from an EMBL/GenBank/DDBJ whole genome shotgun (WGS) entry which is preliminary data.</text>
</comment>
<accession>A0A9W6ISA7</accession>
<dbReference type="InterPro" id="IPR025961">
    <property type="entry name" value="Metal_resist"/>
</dbReference>
<dbReference type="AlphaFoldDB" id="A0A9W6ISA7"/>
<dbReference type="RefSeq" id="WP_204950057.1">
    <property type="nucleotide sequence ID" value="NZ_BSFF01000001.1"/>
</dbReference>
<reference evidence="1" key="3">
    <citation type="submission" date="2023-01" db="EMBL/GenBank/DDBJ databases">
        <authorList>
            <person name="Sun Q."/>
            <person name="Evtushenko L."/>
        </authorList>
    </citation>
    <scope>NUCLEOTIDE SEQUENCE</scope>
    <source>
        <strain evidence="1">VKM B-1606</strain>
    </source>
</reference>
<reference evidence="1" key="1">
    <citation type="journal article" date="2014" name="Int. J. Syst. Evol. Microbiol.">
        <title>Complete genome sequence of Corynebacterium casei LMG S-19264T (=DSM 44701T), isolated from a smear-ripened cheese.</title>
        <authorList>
            <consortium name="US DOE Joint Genome Institute (JGI-PGF)"/>
            <person name="Walter F."/>
            <person name="Albersmeier A."/>
            <person name="Kalinowski J."/>
            <person name="Ruckert C."/>
        </authorList>
    </citation>
    <scope>NUCLEOTIDE SEQUENCE</scope>
    <source>
        <strain evidence="1">VKM B-1606</strain>
    </source>
</reference>
<evidence type="ECO:0000313" key="3">
    <source>
        <dbReference type="Proteomes" id="UP000758856"/>
    </source>
</evidence>
<gene>
    <name evidence="1" type="ORF">GCM10008170_07310</name>
    <name evidence="2" type="ORF">JOD31_001877</name>
</gene>
<dbReference type="Proteomes" id="UP001143400">
    <property type="component" value="Unassembled WGS sequence"/>
</dbReference>
<evidence type="ECO:0000313" key="4">
    <source>
        <dbReference type="Proteomes" id="UP001143400"/>
    </source>
</evidence>
<reference evidence="2 3" key="2">
    <citation type="submission" date="2021-01" db="EMBL/GenBank/DDBJ databases">
        <title>Genomic Encyclopedia of Type Strains, Phase IV (KMG-IV): sequencing the most valuable type-strain genomes for metagenomic binning, comparative biology and taxonomic classification.</title>
        <authorList>
            <person name="Goeker M."/>
        </authorList>
    </citation>
    <scope>NUCLEOTIDE SEQUENCE [LARGE SCALE GENOMIC DNA]</scope>
    <source>
        <strain evidence="2 3">DSM 6130</strain>
    </source>
</reference>
<evidence type="ECO:0000313" key="1">
    <source>
        <dbReference type="EMBL" id="GLK54712.1"/>
    </source>
</evidence>
<sequence length="140" mass="15078">MARRPHWALYAALALSVALNLGGAGYLFATAERGRGPRTIENTIETVSSRYPGATGEAIRAALENRRAELKTAFDDIRTARRATRAAMKAQPYDPERLEAAFAEARAKSSALQAIVHEAIASAIPGAPTDDRARISDDKD</sequence>
<evidence type="ECO:0000313" key="2">
    <source>
        <dbReference type="EMBL" id="MBM7851652.1"/>
    </source>
</evidence>
<name>A0A9W6ISA7_9HYPH</name>
<dbReference type="Proteomes" id="UP000758856">
    <property type="component" value="Unassembled WGS sequence"/>
</dbReference>